<evidence type="ECO:0000313" key="1">
    <source>
        <dbReference type="EnsemblMetazoa" id="G13967.1:cds"/>
    </source>
</evidence>
<accession>A0A8W8IGV0</accession>
<evidence type="ECO:0000313" key="2">
    <source>
        <dbReference type="Proteomes" id="UP000005408"/>
    </source>
</evidence>
<keyword evidence="2" id="KW-1185">Reference proteome</keyword>
<dbReference type="OrthoDB" id="6094562at2759"/>
<dbReference type="AlphaFoldDB" id="A0A8W8IGV0"/>
<protein>
    <submittedName>
        <fullName evidence="1">Uncharacterized protein</fullName>
    </submittedName>
</protein>
<organism evidence="1 2">
    <name type="scientific">Magallana gigas</name>
    <name type="common">Pacific oyster</name>
    <name type="synonym">Crassostrea gigas</name>
    <dbReference type="NCBI Taxonomy" id="29159"/>
    <lineage>
        <taxon>Eukaryota</taxon>
        <taxon>Metazoa</taxon>
        <taxon>Spiralia</taxon>
        <taxon>Lophotrochozoa</taxon>
        <taxon>Mollusca</taxon>
        <taxon>Bivalvia</taxon>
        <taxon>Autobranchia</taxon>
        <taxon>Pteriomorphia</taxon>
        <taxon>Ostreida</taxon>
        <taxon>Ostreoidea</taxon>
        <taxon>Ostreidae</taxon>
        <taxon>Magallana</taxon>
    </lineage>
</organism>
<proteinExistence type="predicted"/>
<dbReference type="EnsemblMetazoa" id="G13967.4">
    <property type="protein sequence ID" value="G13967.4:cds"/>
    <property type="gene ID" value="G13967"/>
</dbReference>
<dbReference type="EnsemblMetazoa" id="G13967.1">
    <property type="protein sequence ID" value="G13967.1:cds"/>
    <property type="gene ID" value="G13967"/>
</dbReference>
<name>A0A8W8IGV0_MAGGI</name>
<sequence>MAAFTIRSERKRKFDADCSDEENPETVGDINITAWKKAFRTFSCQRQLKLPMKRTLLVHWNNLTEGFLVRESKEILFRALESERKMCYSGDMFDSWIYFSPIEMKRKECYIKSKDMKEVTDENILSEIHHLTMAFKTAQLEELPGSYSDTRMDVQAESGHLLSGSQADNSPVHPSQMAYLYWEAKAQGFSDLRGKLFAVAFLKFFFTGIGDVNVSYSTTGCDSYLNCWGYIQDGPTESSSECSYSADQNPLLSTSKDKYRSVLKNSKNIAFDLKANSRKATSDVCVSIGDNLVLIAEVANVSDVECKRIHQLHTNMLLSLNKHKTLFGLLIQGHQVYLAEYTFDQAGGYKREFSQKAFKYQREDLKLLYSYLQTHFMSK</sequence>
<dbReference type="Proteomes" id="UP000005408">
    <property type="component" value="Unassembled WGS sequence"/>
</dbReference>
<dbReference type="OMA" id="DINITAW"/>
<reference evidence="1" key="1">
    <citation type="submission" date="2022-08" db="UniProtKB">
        <authorList>
            <consortium name="EnsemblMetazoa"/>
        </authorList>
    </citation>
    <scope>IDENTIFICATION</scope>
    <source>
        <strain evidence="1">05x7-T-G4-1.051#20</strain>
    </source>
</reference>